<dbReference type="SUPFAM" id="SSF53335">
    <property type="entry name" value="S-adenosyl-L-methionine-dependent methyltransferases"/>
    <property type="match status" value="1"/>
</dbReference>
<accession>L1JGV9</accession>
<dbReference type="OrthoDB" id="186626at2759"/>
<dbReference type="PANTHER" id="PTHR37909:SF1">
    <property type="entry name" value="S-ADENOSYL-L-METHIONINE-DEPENDENT METHYLTRANSFERASES SUPERFAMILY PROTEIN"/>
    <property type="match status" value="1"/>
</dbReference>
<evidence type="ECO:0000313" key="3">
    <source>
        <dbReference type="EnsemblProtists" id="EKX47310"/>
    </source>
</evidence>
<dbReference type="Proteomes" id="UP000011087">
    <property type="component" value="Unassembled WGS sequence"/>
</dbReference>
<dbReference type="EMBL" id="JH992990">
    <property type="protein sequence ID" value="EKX47310.1"/>
    <property type="molecule type" value="Genomic_DNA"/>
</dbReference>
<dbReference type="GeneID" id="17304076"/>
<dbReference type="eggNOG" id="KOG1075">
    <property type="taxonomic scope" value="Eukaryota"/>
</dbReference>
<dbReference type="KEGG" id="gtt:GUITHDRAFT_162687"/>
<feature type="chain" id="PRO_5008771293" description="Rhamnosyl O-methyltransferase" evidence="1">
    <location>
        <begin position="22"/>
        <end position="416"/>
    </location>
</feature>
<dbReference type="PANTHER" id="PTHR37909">
    <property type="entry name" value="S-ADENOSYL-L-METHIONINE-DEPENDENT METHYLTRANSFERASES SUPERFAMILY PROTEIN"/>
    <property type="match status" value="1"/>
</dbReference>
<reference evidence="4" key="2">
    <citation type="submission" date="2012-11" db="EMBL/GenBank/DDBJ databases">
        <authorList>
            <person name="Kuo A."/>
            <person name="Curtis B.A."/>
            <person name="Tanifuji G."/>
            <person name="Burki F."/>
            <person name="Gruber A."/>
            <person name="Irimia M."/>
            <person name="Maruyama S."/>
            <person name="Arias M.C."/>
            <person name="Ball S.G."/>
            <person name="Gile G.H."/>
            <person name="Hirakawa Y."/>
            <person name="Hopkins J.F."/>
            <person name="Rensing S.A."/>
            <person name="Schmutz J."/>
            <person name="Symeonidi A."/>
            <person name="Elias M."/>
            <person name="Eveleigh R.J."/>
            <person name="Herman E.K."/>
            <person name="Klute M.J."/>
            <person name="Nakayama T."/>
            <person name="Obornik M."/>
            <person name="Reyes-Prieto A."/>
            <person name="Armbrust E.V."/>
            <person name="Aves S.J."/>
            <person name="Beiko R.G."/>
            <person name="Coutinho P."/>
            <person name="Dacks J.B."/>
            <person name="Durnford D.G."/>
            <person name="Fast N.M."/>
            <person name="Green B.R."/>
            <person name="Grisdale C."/>
            <person name="Hempe F."/>
            <person name="Henrissat B."/>
            <person name="Hoppner M.P."/>
            <person name="Ishida K.-I."/>
            <person name="Kim E."/>
            <person name="Koreny L."/>
            <person name="Kroth P.G."/>
            <person name="Liu Y."/>
            <person name="Malik S.-B."/>
            <person name="Maier U.G."/>
            <person name="McRose D."/>
            <person name="Mock T."/>
            <person name="Neilson J.A."/>
            <person name="Onodera N.T."/>
            <person name="Poole A.M."/>
            <person name="Pritham E.J."/>
            <person name="Richards T.A."/>
            <person name="Rocap G."/>
            <person name="Roy S.W."/>
            <person name="Sarai C."/>
            <person name="Schaack S."/>
            <person name="Shirato S."/>
            <person name="Slamovits C.H."/>
            <person name="Spencer D.F."/>
            <person name="Suzuki S."/>
            <person name="Worden A.Z."/>
            <person name="Zauner S."/>
            <person name="Barry K."/>
            <person name="Bell C."/>
            <person name="Bharti A.K."/>
            <person name="Crow J.A."/>
            <person name="Grimwood J."/>
            <person name="Kramer R."/>
            <person name="Lindquist E."/>
            <person name="Lucas S."/>
            <person name="Salamov A."/>
            <person name="McFadden G.I."/>
            <person name="Lane C.E."/>
            <person name="Keeling P.J."/>
            <person name="Gray M.W."/>
            <person name="Grigoriev I.V."/>
            <person name="Archibald J.M."/>
        </authorList>
    </citation>
    <scope>NUCLEOTIDE SEQUENCE</scope>
    <source>
        <strain evidence="4">CCMP2712</strain>
    </source>
</reference>
<evidence type="ECO:0000256" key="1">
    <source>
        <dbReference type="SAM" id="SignalP"/>
    </source>
</evidence>
<dbReference type="RefSeq" id="XP_005834290.1">
    <property type="nucleotide sequence ID" value="XM_005834233.1"/>
</dbReference>
<sequence>MVRFSVILLTLGVFFAGHGSSLEFRIPKDGRSYDTSEAVFLFERSADEDGFAVLEVDGRIIRTFEEKQLEYEVSIMGQQVGMHSATVRLFELPHGEEGNVELKNLSVSYFIAEPGTGSTGVSLPTLSGGEERMLETARSHIIEAVRGLEGGGDMGNIAEHLRLMEEWPVQACIPDRSGDQFEEAQGRAGGAEACPSEDEHELSAVFRQIHPQNPYSDFDSTGLTFSAGEHQGHDTNMMASLIHLTQPKLIIEVGSWKGGSAIQMGSVLRAKGWGCRTKIICVDTWLGTSTDLKSQRLPLKNGYPTVQREFMHNIISSGFSSVVIPIAAPANIASKYLKYLLDREDLPLADLIFIDGNHDYDDVKADIANYFPILSPKGIMFGDDYGWAGVKKAVDEFASSRNMTVFSPGGRTWLIA</sequence>
<proteinExistence type="predicted"/>
<gene>
    <name evidence="2" type="ORF">GUITHDRAFT_162687</name>
</gene>
<evidence type="ECO:0008006" key="5">
    <source>
        <dbReference type="Google" id="ProtNLM"/>
    </source>
</evidence>
<reference evidence="2 4" key="1">
    <citation type="journal article" date="2012" name="Nature">
        <title>Algal genomes reveal evolutionary mosaicism and the fate of nucleomorphs.</title>
        <authorList>
            <consortium name="DOE Joint Genome Institute"/>
            <person name="Curtis B.A."/>
            <person name="Tanifuji G."/>
            <person name="Burki F."/>
            <person name="Gruber A."/>
            <person name="Irimia M."/>
            <person name="Maruyama S."/>
            <person name="Arias M.C."/>
            <person name="Ball S.G."/>
            <person name="Gile G.H."/>
            <person name="Hirakawa Y."/>
            <person name="Hopkins J.F."/>
            <person name="Kuo A."/>
            <person name="Rensing S.A."/>
            <person name="Schmutz J."/>
            <person name="Symeonidi A."/>
            <person name="Elias M."/>
            <person name="Eveleigh R.J."/>
            <person name="Herman E.K."/>
            <person name="Klute M.J."/>
            <person name="Nakayama T."/>
            <person name="Obornik M."/>
            <person name="Reyes-Prieto A."/>
            <person name="Armbrust E.V."/>
            <person name="Aves S.J."/>
            <person name="Beiko R.G."/>
            <person name="Coutinho P."/>
            <person name="Dacks J.B."/>
            <person name="Durnford D.G."/>
            <person name="Fast N.M."/>
            <person name="Green B.R."/>
            <person name="Grisdale C.J."/>
            <person name="Hempel F."/>
            <person name="Henrissat B."/>
            <person name="Hoppner M.P."/>
            <person name="Ishida K."/>
            <person name="Kim E."/>
            <person name="Koreny L."/>
            <person name="Kroth P.G."/>
            <person name="Liu Y."/>
            <person name="Malik S.B."/>
            <person name="Maier U.G."/>
            <person name="McRose D."/>
            <person name="Mock T."/>
            <person name="Neilson J.A."/>
            <person name="Onodera N.T."/>
            <person name="Poole A.M."/>
            <person name="Pritham E.J."/>
            <person name="Richards T.A."/>
            <person name="Rocap G."/>
            <person name="Roy S.W."/>
            <person name="Sarai C."/>
            <person name="Schaack S."/>
            <person name="Shirato S."/>
            <person name="Slamovits C.H."/>
            <person name="Spencer D.F."/>
            <person name="Suzuki S."/>
            <person name="Worden A.Z."/>
            <person name="Zauner S."/>
            <person name="Barry K."/>
            <person name="Bell C."/>
            <person name="Bharti A.K."/>
            <person name="Crow J.A."/>
            <person name="Grimwood J."/>
            <person name="Kramer R."/>
            <person name="Lindquist E."/>
            <person name="Lucas S."/>
            <person name="Salamov A."/>
            <person name="McFadden G.I."/>
            <person name="Lane C.E."/>
            <person name="Keeling P.J."/>
            <person name="Gray M.W."/>
            <person name="Grigoriev I.V."/>
            <person name="Archibald J.M."/>
        </authorList>
    </citation>
    <scope>NUCLEOTIDE SEQUENCE</scope>
    <source>
        <strain evidence="2 4">CCMP2712</strain>
    </source>
</reference>
<dbReference type="PaxDb" id="55529-EKX47310"/>
<feature type="signal peptide" evidence="1">
    <location>
        <begin position="1"/>
        <end position="21"/>
    </location>
</feature>
<dbReference type="EnsemblProtists" id="EKX47310">
    <property type="protein sequence ID" value="EKX47310"/>
    <property type="gene ID" value="GUITHDRAFT_162687"/>
</dbReference>
<dbReference type="InterPro" id="IPR029063">
    <property type="entry name" value="SAM-dependent_MTases_sf"/>
</dbReference>
<reference evidence="3" key="3">
    <citation type="submission" date="2016-03" db="UniProtKB">
        <authorList>
            <consortium name="EnsemblProtists"/>
        </authorList>
    </citation>
    <scope>IDENTIFICATION</scope>
</reference>
<name>L1JGV9_GUITC</name>
<evidence type="ECO:0000313" key="2">
    <source>
        <dbReference type="EMBL" id="EKX47310.1"/>
    </source>
</evidence>
<dbReference type="HOGENOM" id="CLU_661311_0_0_1"/>
<dbReference type="Gene3D" id="3.40.50.150">
    <property type="entry name" value="Vaccinia Virus protein VP39"/>
    <property type="match status" value="1"/>
</dbReference>
<keyword evidence="1" id="KW-0732">Signal</keyword>
<dbReference type="AlphaFoldDB" id="L1JGV9"/>
<evidence type="ECO:0000313" key="4">
    <source>
        <dbReference type="Proteomes" id="UP000011087"/>
    </source>
</evidence>
<dbReference type="Pfam" id="PF13578">
    <property type="entry name" value="Methyltransf_24"/>
    <property type="match status" value="1"/>
</dbReference>
<protein>
    <recommendedName>
        <fullName evidence="5">Rhamnosyl O-methyltransferase</fullName>
    </recommendedName>
</protein>
<dbReference type="STRING" id="905079.L1JGV9"/>
<keyword evidence="4" id="KW-1185">Reference proteome</keyword>
<organism evidence="2">
    <name type="scientific">Guillardia theta (strain CCMP2712)</name>
    <name type="common">Cryptophyte</name>
    <dbReference type="NCBI Taxonomy" id="905079"/>
    <lineage>
        <taxon>Eukaryota</taxon>
        <taxon>Cryptophyceae</taxon>
        <taxon>Pyrenomonadales</taxon>
        <taxon>Geminigeraceae</taxon>
        <taxon>Guillardia</taxon>
    </lineage>
</organism>